<dbReference type="Proteomes" id="UP000823928">
    <property type="component" value="Unassembled WGS sequence"/>
</dbReference>
<dbReference type="AlphaFoldDB" id="A0A9D1F060"/>
<protein>
    <submittedName>
        <fullName evidence="2">PHP domain-containing protein</fullName>
    </submittedName>
</protein>
<name>A0A9D1F060_9BACT</name>
<organism evidence="2 3">
    <name type="scientific">Candidatus Scatousia excrementigallinarum</name>
    <dbReference type="NCBI Taxonomy" id="2840935"/>
    <lineage>
        <taxon>Bacteria</taxon>
        <taxon>Candidatus Scatousia</taxon>
    </lineage>
</organism>
<sequence>MAKIDLHIHSDYSDGSDSLEELLAKIKKNKIDIFALTDHDTIDGCLEISKLVPDNIKFINGVELTCKAKDCKCHILGYNFNPYDKDLLALLDNGKTLRRMKLEKRINYLQEIHGIELKREELDWLYSRKSVVKMHIANILVKRKLAENNLDAMRKYLDGCKTGNSRFDGEEAIGILSNAGGIPVWAHPLGGEGEIHLTPEQFIPKLKTLIKCGIKGLECYYSRYSPDEINFLIQCAQANSLIITGGSDYHGTNKNIPLATLNKKGLYIDSSKLSLF</sequence>
<dbReference type="PANTHER" id="PTHR42924:SF3">
    <property type="entry name" value="POLYMERASE_HISTIDINOL PHOSPHATASE N-TERMINAL DOMAIN-CONTAINING PROTEIN"/>
    <property type="match status" value="1"/>
</dbReference>
<dbReference type="InterPro" id="IPR004013">
    <property type="entry name" value="PHP_dom"/>
</dbReference>
<dbReference type="Gene3D" id="3.20.20.140">
    <property type="entry name" value="Metal-dependent hydrolases"/>
    <property type="match status" value="1"/>
</dbReference>
<dbReference type="InterPro" id="IPR003141">
    <property type="entry name" value="Pol/His_phosphatase_N"/>
</dbReference>
<dbReference type="CDD" id="cd07438">
    <property type="entry name" value="PHP_HisPPase_AMP"/>
    <property type="match status" value="1"/>
</dbReference>
<dbReference type="InterPro" id="IPR052018">
    <property type="entry name" value="PHP_domain"/>
</dbReference>
<accession>A0A9D1F060</accession>
<comment type="caution">
    <text evidence="2">The sequence shown here is derived from an EMBL/GenBank/DDBJ whole genome shotgun (WGS) entry which is preliminary data.</text>
</comment>
<proteinExistence type="predicted"/>
<dbReference type="GO" id="GO:0035312">
    <property type="term" value="F:5'-3' DNA exonuclease activity"/>
    <property type="evidence" value="ECO:0007669"/>
    <property type="project" value="TreeGrafter"/>
</dbReference>
<dbReference type="SMART" id="SM00481">
    <property type="entry name" value="POLIIIAc"/>
    <property type="match status" value="1"/>
</dbReference>
<dbReference type="PANTHER" id="PTHR42924">
    <property type="entry name" value="EXONUCLEASE"/>
    <property type="match status" value="1"/>
</dbReference>
<gene>
    <name evidence="2" type="ORF">IAC10_11080</name>
</gene>
<dbReference type="EMBL" id="DVIU01000217">
    <property type="protein sequence ID" value="HIS37150.1"/>
    <property type="molecule type" value="Genomic_DNA"/>
</dbReference>
<dbReference type="SUPFAM" id="SSF89550">
    <property type="entry name" value="PHP domain-like"/>
    <property type="match status" value="1"/>
</dbReference>
<evidence type="ECO:0000313" key="2">
    <source>
        <dbReference type="EMBL" id="HIS37150.1"/>
    </source>
</evidence>
<feature type="domain" description="Polymerase/histidinol phosphatase N-terminal" evidence="1">
    <location>
        <begin position="4"/>
        <end position="68"/>
    </location>
</feature>
<dbReference type="Pfam" id="PF02811">
    <property type="entry name" value="PHP"/>
    <property type="match status" value="1"/>
</dbReference>
<dbReference type="Gene3D" id="1.10.150.650">
    <property type="match status" value="1"/>
</dbReference>
<reference evidence="2" key="2">
    <citation type="journal article" date="2021" name="PeerJ">
        <title>Extensive microbial diversity within the chicken gut microbiome revealed by metagenomics and culture.</title>
        <authorList>
            <person name="Gilroy R."/>
            <person name="Ravi A."/>
            <person name="Getino M."/>
            <person name="Pursley I."/>
            <person name="Horton D.L."/>
            <person name="Alikhan N.F."/>
            <person name="Baker D."/>
            <person name="Gharbi K."/>
            <person name="Hall N."/>
            <person name="Watson M."/>
            <person name="Adriaenssens E.M."/>
            <person name="Foster-Nyarko E."/>
            <person name="Jarju S."/>
            <person name="Secka A."/>
            <person name="Antonio M."/>
            <person name="Oren A."/>
            <person name="Chaudhuri R.R."/>
            <person name="La Ragione R."/>
            <person name="Hildebrand F."/>
            <person name="Pallen M.J."/>
        </authorList>
    </citation>
    <scope>NUCLEOTIDE SEQUENCE</scope>
    <source>
        <strain evidence="2">6276</strain>
    </source>
</reference>
<dbReference type="InterPro" id="IPR016195">
    <property type="entry name" value="Pol/histidinol_Pase-like"/>
</dbReference>
<evidence type="ECO:0000259" key="1">
    <source>
        <dbReference type="SMART" id="SM00481"/>
    </source>
</evidence>
<evidence type="ECO:0000313" key="3">
    <source>
        <dbReference type="Proteomes" id="UP000823928"/>
    </source>
</evidence>
<reference evidence="2" key="1">
    <citation type="submission" date="2020-10" db="EMBL/GenBank/DDBJ databases">
        <authorList>
            <person name="Gilroy R."/>
        </authorList>
    </citation>
    <scope>NUCLEOTIDE SEQUENCE</scope>
    <source>
        <strain evidence="2">6276</strain>
    </source>
</reference>
<dbReference type="GO" id="GO:0004534">
    <property type="term" value="F:5'-3' RNA exonuclease activity"/>
    <property type="evidence" value="ECO:0007669"/>
    <property type="project" value="TreeGrafter"/>
</dbReference>